<keyword evidence="2" id="KW-1185">Reference proteome</keyword>
<dbReference type="AlphaFoldDB" id="A0A9K3NXS0"/>
<comment type="caution">
    <text evidence="1">The sequence shown here is derived from an EMBL/GenBank/DDBJ whole genome shotgun (WGS) entry which is preliminary data.</text>
</comment>
<dbReference type="EMBL" id="MNCJ02000318">
    <property type="protein sequence ID" value="KAF5815333.1"/>
    <property type="molecule type" value="Genomic_DNA"/>
</dbReference>
<reference evidence="1" key="1">
    <citation type="journal article" date="2017" name="Nature">
        <title>The sunflower genome provides insights into oil metabolism, flowering and Asterid evolution.</title>
        <authorList>
            <person name="Badouin H."/>
            <person name="Gouzy J."/>
            <person name="Grassa C.J."/>
            <person name="Murat F."/>
            <person name="Staton S.E."/>
            <person name="Cottret L."/>
            <person name="Lelandais-Briere C."/>
            <person name="Owens G.L."/>
            <person name="Carrere S."/>
            <person name="Mayjonade B."/>
            <person name="Legrand L."/>
            <person name="Gill N."/>
            <person name="Kane N.C."/>
            <person name="Bowers J.E."/>
            <person name="Hubner S."/>
            <person name="Bellec A."/>
            <person name="Berard A."/>
            <person name="Berges H."/>
            <person name="Blanchet N."/>
            <person name="Boniface M.C."/>
            <person name="Brunel D."/>
            <person name="Catrice O."/>
            <person name="Chaidir N."/>
            <person name="Claudel C."/>
            <person name="Donnadieu C."/>
            <person name="Faraut T."/>
            <person name="Fievet G."/>
            <person name="Helmstetter N."/>
            <person name="King M."/>
            <person name="Knapp S.J."/>
            <person name="Lai Z."/>
            <person name="Le Paslier M.C."/>
            <person name="Lippi Y."/>
            <person name="Lorenzon L."/>
            <person name="Mandel J.R."/>
            <person name="Marage G."/>
            <person name="Marchand G."/>
            <person name="Marquand E."/>
            <person name="Bret-Mestries E."/>
            <person name="Morien E."/>
            <person name="Nambeesan S."/>
            <person name="Nguyen T."/>
            <person name="Pegot-Espagnet P."/>
            <person name="Pouilly N."/>
            <person name="Raftis F."/>
            <person name="Sallet E."/>
            <person name="Schiex T."/>
            <person name="Thomas J."/>
            <person name="Vandecasteele C."/>
            <person name="Vares D."/>
            <person name="Vear F."/>
            <person name="Vautrin S."/>
            <person name="Crespi M."/>
            <person name="Mangin B."/>
            <person name="Burke J.M."/>
            <person name="Salse J."/>
            <person name="Munos S."/>
            <person name="Vincourt P."/>
            <person name="Rieseberg L.H."/>
            <person name="Langlade N.B."/>
        </authorList>
    </citation>
    <scope>NUCLEOTIDE SEQUENCE</scope>
    <source>
        <tissue evidence="1">Leaves</tissue>
    </source>
</reference>
<sequence length="127" mass="14136">MYLCRNSGLLKAFARKPIMFCCFFSVVLSLFSIDMSWSFECCCSCLSLTISAISKLLSLFSPSSSSSIPYWPTSIHGPNSCFGWIGCTTVLLLRIVFRRCLCPPRNPSLANSHLSGFTFLKPCNHCL</sequence>
<reference evidence="1" key="2">
    <citation type="submission" date="2020-06" db="EMBL/GenBank/DDBJ databases">
        <title>Helianthus annuus Genome sequencing and assembly Release 2.</title>
        <authorList>
            <person name="Gouzy J."/>
            <person name="Langlade N."/>
            <person name="Munos S."/>
        </authorList>
    </citation>
    <scope>NUCLEOTIDE SEQUENCE</scope>
    <source>
        <tissue evidence="1">Leaves</tissue>
    </source>
</reference>
<evidence type="ECO:0000313" key="2">
    <source>
        <dbReference type="Proteomes" id="UP000215914"/>
    </source>
</evidence>
<evidence type="ECO:0000313" key="1">
    <source>
        <dbReference type="EMBL" id="KAF5815333.1"/>
    </source>
</evidence>
<dbReference type="Gramene" id="mRNA:HanXRQr2_Chr03g0121901">
    <property type="protein sequence ID" value="CDS:HanXRQr2_Chr03g0121901.1"/>
    <property type="gene ID" value="HanXRQr2_Chr03g0121901"/>
</dbReference>
<name>A0A9K3NXS0_HELAN</name>
<accession>A0A9K3NXS0</accession>
<organism evidence="1 2">
    <name type="scientific">Helianthus annuus</name>
    <name type="common">Common sunflower</name>
    <dbReference type="NCBI Taxonomy" id="4232"/>
    <lineage>
        <taxon>Eukaryota</taxon>
        <taxon>Viridiplantae</taxon>
        <taxon>Streptophyta</taxon>
        <taxon>Embryophyta</taxon>
        <taxon>Tracheophyta</taxon>
        <taxon>Spermatophyta</taxon>
        <taxon>Magnoliopsida</taxon>
        <taxon>eudicotyledons</taxon>
        <taxon>Gunneridae</taxon>
        <taxon>Pentapetalae</taxon>
        <taxon>asterids</taxon>
        <taxon>campanulids</taxon>
        <taxon>Asterales</taxon>
        <taxon>Asteraceae</taxon>
        <taxon>Asteroideae</taxon>
        <taxon>Heliantheae alliance</taxon>
        <taxon>Heliantheae</taxon>
        <taxon>Helianthus</taxon>
    </lineage>
</organism>
<gene>
    <name evidence="1" type="ORF">HanXRQr2_Chr03g0121901</name>
</gene>
<proteinExistence type="predicted"/>
<dbReference type="Proteomes" id="UP000215914">
    <property type="component" value="Unassembled WGS sequence"/>
</dbReference>
<protein>
    <submittedName>
        <fullName evidence="1">Uncharacterized protein</fullName>
    </submittedName>
</protein>